<comment type="subunit">
    <text evidence="2 14">Oligomeric complex that consists of at least the alpha, beta, beta', gamma, delta, epsilon and zeta subunits.</text>
</comment>
<keyword evidence="8 14" id="KW-0653">Protein transport</keyword>
<dbReference type="Gene3D" id="1.25.10.10">
    <property type="entry name" value="Leucine-rich Repeat Variant"/>
    <property type="match status" value="1"/>
</dbReference>
<evidence type="ECO:0000256" key="1">
    <source>
        <dbReference type="ARBA" id="ARBA00004255"/>
    </source>
</evidence>
<keyword evidence="9 14" id="KW-0333">Golgi apparatus</keyword>
<keyword evidence="10 14" id="KW-0472">Membrane</keyword>
<comment type="function">
    <text evidence="13">The coatomer is a cytosolic protein complex that binds to dilysine motifs and reversibly associates with Golgi non-clathrin-coated vesicles, which further mediate biosynthetic protein transport from the ER, via the Golgi up to the trans Golgi network. Coatomer complex is required for budding from Golgi membranes, and is essential for the retrograde Golgi-to-ER transport of dilysine-tagged proteins. Required for limiting lipid storage in lipid droplets.</text>
</comment>
<evidence type="ECO:0000313" key="18">
    <source>
        <dbReference type="EMBL" id="GFY75996.1"/>
    </source>
</evidence>
<evidence type="ECO:0000256" key="10">
    <source>
        <dbReference type="ARBA" id="ARBA00023136"/>
    </source>
</evidence>
<dbReference type="SUPFAM" id="SSF48371">
    <property type="entry name" value="ARM repeat"/>
    <property type="match status" value="1"/>
</dbReference>
<evidence type="ECO:0000256" key="6">
    <source>
        <dbReference type="ARBA" id="ARBA00022737"/>
    </source>
</evidence>
<dbReference type="InterPro" id="IPR011989">
    <property type="entry name" value="ARM-like"/>
</dbReference>
<keyword evidence="11 14" id="KW-0968">Cytoplasmic vesicle</keyword>
<dbReference type="OrthoDB" id="10261439at2759"/>
<feature type="domain" description="Coatomer beta subunit C-terminal" evidence="16">
    <location>
        <begin position="723"/>
        <end position="861"/>
    </location>
</feature>
<evidence type="ECO:0000256" key="9">
    <source>
        <dbReference type="ARBA" id="ARBA00023034"/>
    </source>
</evidence>
<dbReference type="InterPro" id="IPR016460">
    <property type="entry name" value="COPB1"/>
</dbReference>
<protein>
    <recommendedName>
        <fullName evidence="3 14">Coatomer subunit beta</fullName>
    </recommendedName>
    <alternativeName>
        <fullName evidence="12 14">Beta-coat protein</fullName>
    </alternativeName>
</protein>
<organism evidence="18 19">
    <name type="scientific">Trichonephila inaurata madagascariensis</name>
    <dbReference type="NCBI Taxonomy" id="2747483"/>
    <lineage>
        <taxon>Eukaryota</taxon>
        <taxon>Metazoa</taxon>
        <taxon>Ecdysozoa</taxon>
        <taxon>Arthropoda</taxon>
        <taxon>Chelicerata</taxon>
        <taxon>Arachnida</taxon>
        <taxon>Araneae</taxon>
        <taxon>Araneomorphae</taxon>
        <taxon>Entelegynae</taxon>
        <taxon>Araneoidea</taxon>
        <taxon>Nephilidae</taxon>
        <taxon>Trichonephila</taxon>
        <taxon>Trichonephila inaurata</taxon>
    </lineage>
</organism>
<dbReference type="InterPro" id="IPR002553">
    <property type="entry name" value="Clathrin/coatomer_adapt-like_N"/>
</dbReference>
<evidence type="ECO:0000256" key="8">
    <source>
        <dbReference type="ARBA" id="ARBA00022927"/>
    </source>
</evidence>
<dbReference type="GO" id="GO:0005198">
    <property type="term" value="F:structural molecule activity"/>
    <property type="evidence" value="ECO:0007669"/>
    <property type="project" value="InterPro"/>
</dbReference>
<reference evidence="18" key="1">
    <citation type="submission" date="2020-08" db="EMBL/GenBank/DDBJ databases">
        <title>Multicomponent nature underlies the extraordinary mechanical properties of spider dragline silk.</title>
        <authorList>
            <person name="Kono N."/>
            <person name="Nakamura H."/>
            <person name="Mori M."/>
            <person name="Yoshida Y."/>
            <person name="Ohtoshi R."/>
            <person name="Malay A.D."/>
            <person name="Moran D.A.P."/>
            <person name="Tomita M."/>
            <person name="Numata K."/>
            <person name="Arakawa K."/>
        </authorList>
    </citation>
    <scope>NUCLEOTIDE SEQUENCE</scope>
</reference>
<feature type="domain" description="Clathrin/coatomer adaptor adaptin-like N-terminal" evidence="15">
    <location>
        <begin position="73"/>
        <end position="580"/>
    </location>
</feature>
<dbReference type="Pfam" id="PF07718">
    <property type="entry name" value="Coatamer_beta_C"/>
    <property type="match status" value="1"/>
</dbReference>
<keyword evidence="19" id="KW-1185">Reference proteome</keyword>
<keyword evidence="7 14" id="KW-0931">ER-Golgi transport</keyword>
<evidence type="ECO:0000256" key="4">
    <source>
        <dbReference type="ARBA" id="ARBA00022448"/>
    </source>
</evidence>
<dbReference type="Pfam" id="PF14806">
    <property type="entry name" value="Coatomer_b_Cpla"/>
    <property type="match status" value="1"/>
</dbReference>
<dbReference type="PANTHER" id="PTHR10635">
    <property type="entry name" value="COATOMER SUBUNIT BETA"/>
    <property type="match status" value="1"/>
</dbReference>
<comment type="subcellular location">
    <subcellularLocation>
        <location evidence="14">Cytoplasm</location>
    </subcellularLocation>
    <subcellularLocation>
        <location evidence="1 14">Golgi apparatus membrane</location>
        <topology evidence="1 14">Peripheral membrane protein</topology>
        <orientation evidence="1 14">Cytoplasmic side</orientation>
    </subcellularLocation>
    <subcellularLocation>
        <location evidence="14">Cytoplasmic vesicle</location>
        <location evidence="14">COPI-coated vesicle membrane</location>
        <topology evidence="14">Peripheral membrane protein</topology>
        <orientation evidence="14">Cytoplasmic side</orientation>
    </subcellularLocation>
</comment>
<evidence type="ECO:0000256" key="2">
    <source>
        <dbReference type="ARBA" id="ARBA00011775"/>
    </source>
</evidence>
<evidence type="ECO:0000256" key="3">
    <source>
        <dbReference type="ARBA" id="ARBA00017024"/>
    </source>
</evidence>
<evidence type="ECO:0000259" key="15">
    <source>
        <dbReference type="Pfam" id="PF01602"/>
    </source>
</evidence>
<dbReference type="GO" id="GO:0006888">
    <property type="term" value="P:endoplasmic reticulum to Golgi vesicle-mediated transport"/>
    <property type="evidence" value="ECO:0007669"/>
    <property type="project" value="TreeGrafter"/>
</dbReference>
<dbReference type="Proteomes" id="UP000886998">
    <property type="component" value="Unassembled WGS sequence"/>
</dbReference>
<dbReference type="InterPro" id="IPR011710">
    <property type="entry name" value="Coatomer_bsu_C"/>
</dbReference>
<dbReference type="FunFam" id="1.25.10.10:FF:000311">
    <property type="entry name" value="Coatomer subunit beta"/>
    <property type="match status" value="1"/>
</dbReference>
<dbReference type="Pfam" id="PF01602">
    <property type="entry name" value="Adaptin_N"/>
    <property type="match status" value="1"/>
</dbReference>
<evidence type="ECO:0000259" key="16">
    <source>
        <dbReference type="Pfam" id="PF07718"/>
    </source>
</evidence>
<feature type="domain" description="Coatomer beta subunit appendage platform" evidence="17">
    <location>
        <begin position="868"/>
        <end position="998"/>
    </location>
</feature>
<evidence type="ECO:0000256" key="11">
    <source>
        <dbReference type="ARBA" id="ARBA00023329"/>
    </source>
</evidence>
<evidence type="ECO:0000259" key="17">
    <source>
        <dbReference type="Pfam" id="PF14806"/>
    </source>
</evidence>
<dbReference type="GO" id="GO:0000139">
    <property type="term" value="C:Golgi membrane"/>
    <property type="evidence" value="ECO:0007669"/>
    <property type="project" value="UniProtKB-SubCell"/>
</dbReference>
<name>A0A8X7CPS8_9ARAC</name>
<sequence>MSRILSDFCFAFVTVPETGKKQLGKFSEVDNIFFVNVIIDFRLHYKMSSIKEKMSAAEQVCYTLIAAPNDTEQPNEMQLKVDLEKGDTKTKIEALKKTIHLILNGEKFPTILMTIIRFVLPLQDHTIKKLLLIFWEIVPKTTTDGKLMQEMILVCDAYRKDLQHPNEFLRGSTLRFLCKLKEPELLEPLMPAIRACLEHRHSYVRRNAVLAIFTIFKNFEFLIPDAPELVANFLETEQDMSCKRNAFMMLIHVDQERALNYLSSCIDQVHTFGDILQLVIVELIYKVCHSNPSERSRFIRCIYNLLNSSSPSVRYEAAGTLVTLSSAPTAIKAAASCYIELIVKESDNNVKLIVLDRLIALKDTPAHERVLQDLVMDILRVLAASDLEVRRKTLNLALDLVSSRNVEEMVLVLRKEVTKTHNTVEHEDTGKYRQLLVRTLHSCCVKFPDVAPTIIPVLLEFLSDNNEQAAADVLAFVREAMQRFEQLRTLILTKLLEVFSSIKASKIHRSALWILGEYCETVEDIHSVMTEFRQCLGDIPIVDDEMKKASGEGKEENDNDSTMTAPVQKLVTADGTYATQSAFSSVPASSKNEKKPPLRGYLLEGDYFIGAALSSTLAKLALRYITLVHDPKKQNSFIAESMLIMTSIIHLGKSGLAAKAINDDDMERIALSLKVLADRSPLMINIFSDECRKSLAAMLAAKHEEEQENMKAKEKHNIVVQTDDPITFSQLQAKGDASGTENMFELSLNQAIGALKKESAADLSSSKLSKVTQLTGFSDPVYAEAYVHVNQYDIVLDVLIVNQTSDTLQNCTLELATLGDLKLVEKPSPVILAPHDFCNIKASVKVASTENGIIFGNIVYDISGSASDRSVVVLNDIHIDIMDYIIPATCTDQEFRQMWAEFEWENKVSVNTNLTDLYDYLSHLIGFTNMRCLTPEKALSGECGFMAANLYARSIFGEYALANVSIEKNPMLPEAPVTGHIRIRAKSQGMALSLGDKINLSQKMGLKSGA</sequence>
<dbReference type="GO" id="GO:0006886">
    <property type="term" value="P:intracellular protein transport"/>
    <property type="evidence" value="ECO:0007669"/>
    <property type="project" value="InterPro"/>
</dbReference>
<evidence type="ECO:0000256" key="13">
    <source>
        <dbReference type="ARBA" id="ARBA00058599"/>
    </source>
</evidence>
<evidence type="ECO:0000256" key="7">
    <source>
        <dbReference type="ARBA" id="ARBA00022892"/>
    </source>
</evidence>
<dbReference type="AlphaFoldDB" id="A0A8X7CPS8"/>
<evidence type="ECO:0000313" key="19">
    <source>
        <dbReference type="Proteomes" id="UP000886998"/>
    </source>
</evidence>
<keyword evidence="4 14" id="KW-0813">Transport</keyword>
<keyword evidence="6" id="KW-0677">Repeat</keyword>
<evidence type="ECO:0000256" key="12">
    <source>
        <dbReference type="ARBA" id="ARBA00030841"/>
    </source>
</evidence>
<comment type="caution">
    <text evidence="18">The sequence shown here is derived from an EMBL/GenBank/DDBJ whole genome shotgun (WGS) entry which is preliminary data.</text>
</comment>
<dbReference type="GO" id="GO:0006891">
    <property type="term" value="P:intra-Golgi vesicle-mediated transport"/>
    <property type="evidence" value="ECO:0007669"/>
    <property type="project" value="TreeGrafter"/>
</dbReference>
<evidence type="ECO:0000256" key="5">
    <source>
        <dbReference type="ARBA" id="ARBA00022490"/>
    </source>
</evidence>
<dbReference type="EMBL" id="BMAV01021702">
    <property type="protein sequence ID" value="GFY75996.1"/>
    <property type="molecule type" value="Genomic_DNA"/>
</dbReference>
<proteinExistence type="predicted"/>
<dbReference type="PANTHER" id="PTHR10635:SF0">
    <property type="entry name" value="COATOMER SUBUNIT BETA"/>
    <property type="match status" value="1"/>
</dbReference>
<dbReference type="PIRSF" id="PIRSF005727">
    <property type="entry name" value="Coatomer_beta_subunit"/>
    <property type="match status" value="1"/>
</dbReference>
<accession>A0A8X7CPS8</accession>
<evidence type="ECO:0000256" key="14">
    <source>
        <dbReference type="PIRNR" id="PIRNR005727"/>
    </source>
</evidence>
<dbReference type="InterPro" id="IPR029446">
    <property type="entry name" value="COPB1_appendage_platform_dom"/>
</dbReference>
<gene>
    <name evidence="18" type="primary">COPB1</name>
    <name evidence="18" type="ORF">TNIN_72551</name>
</gene>
<dbReference type="InterPro" id="IPR016024">
    <property type="entry name" value="ARM-type_fold"/>
</dbReference>
<dbReference type="GO" id="GO:0030126">
    <property type="term" value="C:COPI vesicle coat"/>
    <property type="evidence" value="ECO:0007669"/>
    <property type="project" value="InterPro"/>
</dbReference>
<keyword evidence="5 14" id="KW-0963">Cytoplasm</keyword>